<dbReference type="Gene3D" id="3.40.50.1820">
    <property type="entry name" value="alpha/beta hydrolase"/>
    <property type="match status" value="2"/>
</dbReference>
<evidence type="ECO:0000313" key="5">
    <source>
        <dbReference type="WBParaSite" id="MhA1_Contig576.frz3.gene11"/>
    </source>
</evidence>
<feature type="compositionally biased region" description="Basic residues" evidence="1">
    <location>
        <begin position="735"/>
        <end position="746"/>
    </location>
</feature>
<dbReference type="WBParaSite" id="MhA1_Contig576.frz3.gene11">
    <property type="protein sequence ID" value="MhA1_Contig576.frz3.gene11"/>
    <property type="gene ID" value="MhA1_Contig576.frz3.gene11"/>
</dbReference>
<feature type="domain" description="Hormone-sensitive lipase N-terminal" evidence="2">
    <location>
        <begin position="17"/>
        <end position="322"/>
    </location>
</feature>
<evidence type="ECO:0000259" key="2">
    <source>
        <dbReference type="Pfam" id="PF06350"/>
    </source>
</evidence>
<keyword evidence="4" id="KW-1185">Reference proteome</keyword>
<dbReference type="GO" id="GO:0004806">
    <property type="term" value="F:triacylglycerol lipase activity"/>
    <property type="evidence" value="ECO:0007669"/>
    <property type="project" value="TreeGrafter"/>
</dbReference>
<protein>
    <submittedName>
        <fullName evidence="5">Hormone-sensitive lipase</fullName>
    </submittedName>
</protein>
<dbReference type="Proteomes" id="UP000095281">
    <property type="component" value="Unplaced"/>
</dbReference>
<dbReference type="PANTHER" id="PTHR23025">
    <property type="entry name" value="TRIACYLGLYCEROL LIPASE"/>
    <property type="match status" value="1"/>
</dbReference>
<dbReference type="OMA" id="CKETQFA"/>
<evidence type="ECO:0000256" key="1">
    <source>
        <dbReference type="SAM" id="MobiDB-lite"/>
    </source>
</evidence>
<reference evidence="5" key="1">
    <citation type="submission" date="2016-11" db="UniProtKB">
        <authorList>
            <consortium name="WormBaseParasite"/>
        </authorList>
    </citation>
    <scope>IDENTIFICATION</scope>
</reference>
<dbReference type="AlphaFoldDB" id="A0A1I8BSR3"/>
<sequence length="912" mass="101493">MKVPLEPRMSVQRDAVLDLLKQLASDNEDYFKQIHNPSIYNKRILESCKELSSSIDLIREIICQLQIASQNYDYDEKTPGNGFRSLICISDVVLLHLISVLRICSDNRATIMFRLSHCCKEIEAYVAILRFLILAYQQVVSLLDVLDGSSLFPPLDSDYQQYNIMFRGIENLDASCFYGRSLGFQFSPSITRIFRVIGLILATYSLSWETSSAALSSLISSGRMLLNPEQRAKHIIKNKNRFEVTREASIGFCRGFWNLSELPMSRLLCPIMATCEKTEIKLSGTLSLESVDGGFVQIHEPSAHTGPRPVALRVLSFQQRFGLNSASSISTRNLTLSPYLVIHCHGGGYVATSSKSHETYLRSWAKSLDCPIISVDYSLAPENPFPRPTEEVLYAYAWILINHEKFGWTGDKVCFVGDSAGGNLIVSVALKLVELGVKRLPDGLVPIYTPFLFQYLPSPSRVLSFMDPLLHMGVVIRCAAAYSGTYTDEELDKDASFQESPNVPANNGHRSLQDYVDQVQRAQNESLLDFTQGSQSIVSLINLSLFNKSVVGQPVFDSPPKESDNKKLDKSVGFVVPTENIEGESQDEGDNRPSDGYEEEDSAMQSVRVDADPAHIFLSTTNFDQCLIDYLQIHPITKSSINTFTDQDEHNESKSSVEEVEEMEVFTAVERSNDKLMTPTSISAPDVNQQTTPASTGSSTSFFRNILHSTTSNKDDSQGRLSYFSPGSSLGRTPLHSKKRLTRNKSRSLSQSLADTAVLAAGHATDKITEWLDTPMEPLGSVDKKKLTRAATMSPMSAAKVQQNEAIHHHSHFTELLKLKLPREHLMSPMYTPPETLAKLPPIRFVACHLDPLLDDTIMFAKKVRDSGGKVHSVDLLDSLPHGFLNFSPMSADCQNGANLCLERIKQILGMP</sequence>
<dbReference type="Pfam" id="PF06350">
    <property type="entry name" value="HSL_N"/>
    <property type="match status" value="1"/>
</dbReference>
<organism evidence="4 5">
    <name type="scientific">Meloidogyne hapla</name>
    <name type="common">Root-knot nematode worm</name>
    <dbReference type="NCBI Taxonomy" id="6305"/>
    <lineage>
        <taxon>Eukaryota</taxon>
        <taxon>Metazoa</taxon>
        <taxon>Ecdysozoa</taxon>
        <taxon>Nematoda</taxon>
        <taxon>Chromadorea</taxon>
        <taxon>Rhabditida</taxon>
        <taxon>Tylenchina</taxon>
        <taxon>Tylenchomorpha</taxon>
        <taxon>Tylenchoidea</taxon>
        <taxon>Meloidogynidae</taxon>
        <taxon>Meloidogyninae</taxon>
        <taxon>Meloidogyne</taxon>
    </lineage>
</organism>
<dbReference type="InterPro" id="IPR029058">
    <property type="entry name" value="AB_hydrolase_fold"/>
</dbReference>
<dbReference type="PANTHER" id="PTHR23025:SF3">
    <property type="entry name" value="HORMONE-SENSITIVE LIPASE"/>
    <property type="match status" value="1"/>
</dbReference>
<dbReference type="SUPFAM" id="SSF53474">
    <property type="entry name" value="alpha/beta-Hydrolases"/>
    <property type="match status" value="1"/>
</dbReference>
<proteinExistence type="predicted"/>
<feature type="compositionally biased region" description="Polar residues" evidence="1">
    <location>
        <begin position="678"/>
        <end position="712"/>
    </location>
</feature>
<dbReference type="GO" id="GO:0019433">
    <property type="term" value="P:triglyceride catabolic process"/>
    <property type="evidence" value="ECO:0007669"/>
    <property type="project" value="TreeGrafter"/>
</dbReference>
<dbReference type="GO" id="GO:0008203">
    <property type="term" value="P:cholesterol metabolic process"/>
    <property type="evidence" value="ECO:0007669"/>
    <property type="project" value="InterPro"/>
</dbReference>
<feature type="region of interest" description="Disordered" evidence="1">
    <location>
        <begin position="557"/>
        <end position="605"/>
    </location>
</feature>
<feature type="compositionally biased region" description="Basic and acidic residues" evidence="1">
    <location>
        <begin position="559"/>
        <end position="570"/>
    </location>
</feature>
<evidence type="ECO:0000259" key="3">
    <source>
        <dbReference type="Pfam" id="PF07859"/>
    </source>
</evidence>
<evidence type="ECO:0000313" key="4">
    <source>
        <dbReference type="Proteomes" id="UP000095281"/>
    </source>
</evidence>
<feature type="domain" description="Alpha/beta hydrolase fold-3" evidence="3">
    <location>
        <begin position="341"/>
        <end position="483"/>
    </location>
</feature>
<feature type="region of interest" description="Disordered" evidence="1">
    <location>
        <begin position="677"/>
        <end position="749"/>
    </location>
</feature>
<dbReference type="GO" id="GO:0005829">
    <property type="term" value="C:cytosol"/>
    <property type="evidence" value="ECO:0007669"/>
    <property type="project" value="TreeGrafter"/>
</dbReference>
<dbReference type="Pfam" id="PF07859">
    <property type="entry name" value="Abhydrolase_3"/>
    <property type="match status" value="2"/>
</dbReference>
<dbReference type="InterPro" id="IPR010468">
    <property type="entry name" value="HSL_N"/>
</dbReference>
<feature type="domain" description="Alpha/beta hydrolase fold-3" evidence="3">
    <location>
        <begin position="800"/>
        <end position="885"/>
    </location>
</feature>
<dbReference type="GO" id="GO:0004771">
    <property type="term" value="F:sterol ester esterase activity"/>
    <property type="evidence" value="ECO:0007669"/>
    <property type="project" value="TreeGrafter"/>
</dbReference>
<accession>A0A1I8BSR3</accession>
<name>A0A1I8BSR3_MELHA</name>
<dbReference type="InterPro" id="IPR013094">
    <property type="entry name" value="AB_hydrolase_3"/>
</dbReference>